<evidence type="ECO:0000256" key="1">
    <source>
        <dbReference type="ARBA" id="ARBA00022801"/>
    </source>
</evidence>
<proteinExistence type="predicted"/>
<reference evidence="3" key="1">
    <citation type="submission" date="2020-01" db="EMBL/GenBank/DDBJ databases">
        <title>Development of genomics and gene disruption for Polysphondylium violaceum indicates a role for the polyketide synthase stlB in stalk morphogenesis.</title>
        <authorList>
            <person name="Narita B."/>
            <person name="Kawabe Y."/>
            <person name="Kin K."/>
            <person name="Saito T."/>
            <person name="Gibbs R."/>
            <person name="Kuspa A."/>
            <person name="Muzny D."/>
            <person name="Queller D."/>
            <person name="Richards S."/>
            <person name="Strassman J."/>
            <person name="Sucgang R."/>
            <person name="Worley K."/>
            <person name="Schaap P."/>
        </authorList>
    </citation>
    <scope>NUCLEOTIDE SEQUENCE</scope>
    <source>
        <strain evidence="3">QSvi11</strain>
    </source>
</reference>
<dbReference type="InterPro" id="IPR033704">
    <property type="entry name" value="dUTPase_trimeric"/>
</dbReference>
<dbReference type="GO" id="GO:0006229">
    <property type="term" value="P:dUTP biosynthetic process"/>
    <property type="evidence" value="ECO:0007669"/>
    <property type="project" value="InterPro"/>
</dbReference>
<dbReference type="AlphaFoldDB" id="A0A8J4UZE4"/>
<sequence>MSVLSRDEILKAIEAKDIEITPFIPENVGCASVDLTLSNEFRVFTKEQKTLEVSEETNYKDITHKFELKEGETFTLEPGQTCLGITEETIHLSPKYCGLLEGRSRFARLGLFVHITAGFMNPGIQNRQVLEIFNASSNKLVLKPGTKICQFVFIGLKGESVYQGRFKDQSL</sequence>
<keyword evidence="1" id="KW-0378">Hydrolase</keyword>
<evidence type="ECO:0000256" key="2">
    <source>
        <dbReference type="ARBA" id="ARBA00023080"/>
    </source>
</evidence>
<keyword evidence="2" id="KW-0546">Nucleotide metabolism</keyword>
<accession>A0A8J4UZE4</accession>
<dbReference type="CDD" id="cd07557">
    <property type="entry name" value="trimeric_dUTPase"/>
    <property type="match status" value="1"/>
</dbReference>
<dbReference type="PANTHER" id="PTHR42680:SF3">
    <property type="entry name" value="DCTP DEAMINASE"/>
    <property type="match status" value="1"/>
</dbReference>
<dbReference type="Pfam" id="PF22769">
    <property type="entry name" value="DCD"/>
    <property type="match status" value="1"/>
</dbReference>
<dbReference type="OrthoDB" id="2304873at2759"/>
<dbReference type="NCBIfam" id="TIGR02274">
    <property type="entry name" value="dCTP_deam"/>
    <property type="match status" value="1"/>
</dbReference>
<gene>
    <name evidence="3" type="ORF">CYY_005807</name>
</gene>
<name>A0A8J4UZE4_9MYCE</name>
<dbReference type="InterPro" id="IPR011962">
    <property type="entry name" value="dCTP_deaminase"/>
</dbReference>
<evidence type="ECO:0000313" key="4">
    <source>
        <dbReference type="Proteomes" id="UP000695562"/>
    </source>
</evidence>
<dbReference type="EMBL" id="AJWJ01000241">
    <property type="protein sequence ID" value="KAF2072883.1"/>
    <property type="molecule type" value="Genomic_DNA"/>
</dbReference>
<evidence type="ECO:0000313" key="3">
    <source>
        <dbReference type="EMBL" id="KAF2072883.1"/>
    </source>
</evidence>
<protein>
    <recommendedName>
        <fullName evidence="5">dCTP deaminase</fullName>
    </recommendedName>
</protein>
<dbReference type="SUPFAM" id="SSF51283">
    <property type="entry name" value="dUTPase-like"/>
    <property type="match status" value="1"/>
</dbReference>
<dbReference type="GO" id="GO:0008829">
    <property type="term" value="F:dCTP deaminase activity"/>
    <property type="evidence" value="ECO:0007669"/>
    <property type="project" value="InterPro"/>
</dbReference>
<dbReference type="PANTHER" id="PTHR42680">
    <property type="entry name" value="DCTP DEAMINASE"/>
    <property type="match status" value="1"/>
</dbReference>
<dbReference type="InterPro" id="IPR036157">
    <property type="entry name" value="dUTPase-like_sf"/>
</dbReference>
<evidence type="ECO:0008006" key="5">
    <source>
        <dbReference type="Google" id="ProtNLM"/>
    </source>
</evidence>
<dbReference type="Proteomes" id="UP000695562">
    <property type="component" value="Unassembled WGS sequence"/>
</dbReference>
<dbReference type="Gene3D" id="2.70.40.10">
    <property type="match status" value="1"/>
</dbReference>
<comment type="caution">
    <text evidence="3">The sequence shown here is derived from an EMBL/GenBank/DDBJ whole genome shotgun (WGS) entry which is preliminary data.</text>
</comment>
<organism evidence="3 4">
    <name type="scientific">Polysphondylium violaceum</name>
    <dbReference type="NCBI Taxonomy" id="133409"/>
    <lineage>
        <taxon>Eukaryota</taxon>
        <taxon>Amoebozoa</taxon>
        <taxon>Evosea</taxon>
        <taxon>Eumycetozoa</taxon>
        <taxon>Dictyostelia</taxon>
        <taxon>Dictyosteliales</taxon>
        <taxon>Dictyosteliaceae</taxon>
        <taxon>Polysphondylium</taxon>
    </lineage>
</organism>
<keyword evidence="4" id="KW-1185">Reference proteome</keyword>